<feature type="domain" description="ABC transporter" evidence="6">
    <location>
        <begin position="3"/>
        <end position="234"/>
    </location>
</feature>
<keyword evidence="3 7" id="KW-0067">ATP-binding</keyword>
<organism evidence="7 8">
    <name type="scientific">Alicyclobacillus cycloheptanicus</name>
    <dbReference type="NCBI Taxonomy" id="1457"/>
    <lineage>
        <taxon>Bacteria</taxon>
        <taxon>Bacillati</taxon>
        <taxon>Bacillota</taxon>
        <taxon>Bacilli</taxon>
        <taxon>Bacillales</taxon>
        <taxon>Alicyclobacillaceae</taxon>
        <taxon>Alicyclobacillus</taxon>
    </lineage>
</organism>
<dbReference type="Gene3D" id="2.40.50.100">
    <property type="match status" value="1"/>
</dbReference>
<dbReference type="PANTHER" id="PTHR42781">
    <property type="entry name" value="SPERMIDINE/PUTRESCINE IMPORT ATP-BINDING PROTEIN POTA"/>
    <property type="match status" value="1"/>
</dbReference>
<dbReference type="InterPro" id="IPR003439">
    <property type="entry name" value="ABC_transporter-like_ATP-bd"/>
</dbReference>
<keyword evidence="2" id="KW-0547">Nucleotide-binding</keyword>
<reference evidence="7 8" key="1">
    <citation type="submission" date="2023-07" db="EMBL/GenBank/DDBJ databases">
        <title>Genomic Encyclopedia of Type Strains, Phase IV (KMG-IV): sequencing the most valuable type-strain genomes for metagenomic binning, comparative biology and taxonomic classification.</title>
        <authorList>
            <person name="Goeker M."/>
        </authorList>
    </citation>
    <scope>NUCLEOTIDE SEQUENCE [LARGE SCALE GENOMIC DNA]</scope>
    <source>
        <strain evidence="7 8">DSM 4006</strain>
    </source>
</reference>
<evidence type="ECO:0000256" key="2">
    <source>
        <dbReference type="ARBA" id="ARBA00022741"/>
    </source>
</evidence>
<dbReference type="InterPro" id="IPR003593">
    <property type="entry name" value="AAA+_ATPase"/>
</dbReference>
<evidence type="ECO:0000256" key="4">
    <source>
        <dbReference type="ARBA" id="ARBA00022967"/>
    </source>
</evidence>
<dbReference type="InterPro" id="IPR008995">
    <property type="entry name" value="Mo/tungstate-bd_C_term_dom"/>
</dbReference>
<evidence type="ECO:0000259" key="6">
    <source>
        <dbReference type="PROSITE" id="PS50893"/>
    </source>
</evidence>
<dbReference type="PROSITE" id="PS50893">
    <property type="entry name" value="ABC_TRANSPORTER_2"/>
    <property type="match status" value="1"/>
</dbReference>
<dbReference type="InterPro" id="IPR017871">
    <property type="entry name" value="ABC_transporter-like_CS"/>
</dbReference>
<dbReference type="PANTHER" id="PTHR42781:SF4">
    <property type="entry name" value="SPERMIDINE_PUTRESCINE IMPORT ATP-BINDING PROTEIN POTA"/>
    <property type="match status" value="1"/>
</dbReference>
<evidence type="ECO:0000256" key="3">
    <source>
        <dbReference type="ARBA" id="ARBA00022840"/>
    </source>
</evidence>
<keyword evidence="5" id="KW-0764">Sulfate transport</keyword>
<protein>
    <submittedName>
        <fullName evidence="7">Sulfate transport system ATP-binding protein</fullName>
    </submittedName>
</protein>
<dbReference type="NCBIfam" id="TIGR00968">
    <property type="entry name" value="3a0106s01"/>
    <property type="match status" value="1"/>
</dbReference>
<evidence type="ECO:0000313" key="7">
    <source>
        <dbReference type="EMBL" id="MDQ0189584.1"/>
    </source>
</evidence>
<dbReference type="SUPFAM" id="SSF50331">
    <property type="entry name" value="MOP-like"/>
    <property type="match status" value="1"/>
</dbReference>
<dbReference type="Pfam" id="PF00005">
    <property type="entry name" value="ABC_tran"/>
    <property type="match status" value="1"/>
</dbReference>
<sequence length="363" mass="40104">MSIEVRNIQKTFHGTTPALHNVTASIREGELIGFLGPSGSGKTTLLRIIAGLETQSAGQVLIDGRVVDELPPQQRGVGFVFQSYALFKHMTVFDNIAYGLRVQKKGKQEVRARVKELLNFVHLAGFEHRYPHQLSGGQAQRVALARALAPRPKILLLDEPFAAIDTKIRKELRQWIRHVHDELGITSIFVTHDQEEALEIADRVLVMNQGKVEQLGTPEEVYESPASLFVANFVGEANHYAGTAKGGRVAFGPMQVPAPAYPDGCRLHVVIRPSDVKLRESTAEGDVVGEVAHVSYRGNFYAVEVTLRDDTRILAYASKAQDHLLNTGTRVAIEVTGCRLFEEGPVRVESSSQPERVDLRKFG</sequence>
<keyword evidence="4" id="KW-1278">Translocase</keyword>
<dbReference type="InterPro" id="IPR050093">
    <property type="entry name" value="ABC_SmlMolc_Importer"/>
</dbReference>
<dbReference type="PROSITE" id="PS00211">
    <property type="entry name" value="ABC_TRANSPORTER_1"/>
    <property type="match status" value="1"/>
</dbReference>
<keyword evidence="8" id="KW-1185">Reference proteome</keyword>
<dbReference type="SMART" id="SM00382">
    <property type="entry name" value="AAA"/>
    <property type="match status" value="1"/>
</dbReference>
<dbReference type="GO" id="GO:0005524">
    <property type="term" value="F:ATP binding"/>
    <property type="evidence" value="ECO:0007669"/>
    <property type="project" value="UniProtKB-KW"/>
</dbReference>
<evidence type="ECO:0000256" key="5">
    <source>
        <dbReference type="ARBA" id="ARBA00023032"/>
    </source>
</evidence>
<dbReference type="Pfam" id="PF08402">
    <property type="entry name" value="TOBE_2"/>
    <property type="match status" value="1"/>
</dbReference>
<dbReference type="InterPro" id="IPR027417">
    <property type="entry name" value="P-loop_NTPase"/>
</dbReference>
<dbReference type="InterPro" id="IPR013611">
    <property type="entry name" value="Transp-assoc_OB_typ2"/>
</dbReference>
<dbReference type="EMBL" id="JAUSTP010000009">
    <property type="protein sequence ID" value="MDQ0189584.1"/>
    <property type="molecule type" value="Genomic_DNA"/>
</dbReference>
<comment type="caution">
    <text evidence="7">The sequence shown here is derived from an EMBL/GenBank/DDBJ whole genome shotgun (WGS) entry which is preliminary data.</text>
</comment>
<accession>A0ABT9XH00</accession>
<dbReference type="RefSeq" id="WP_274454519.1">
    <property type="nucleotide sequence ID" value="NZ_CP067097.1"/>
</dbReference>
<evidence type="ECO:0000313" key="8">
    <source>
        <dbReference type="Proteomes" id="UP001232973"/>
    </source>
</evidence>
<dbReference type="InterPro" id="IPR005666">
    <property type="entry name" value="Sulph_transpt1"/>
</dbReference>
<keyword evidence="1" id="KW-0813">Transport</keyword>
<gene>
    <name evidence="7" type="ORF">J2S03_001429</name>
</gene>
<dbReference type="Gene3D" id="3.40.50.300">
    <property type="entry name" value="P-loop containing nucleotide triphosphate hydrolases"/>
    <property type="match status" value="1"/>
</dbReference>
<evidence type="ECO:0000256" key="1">
    <source>
        <dbReference type="ARBA" id="ARBA00022448"/>
    </source>
</evidence>
<proteinExistence type="predicted"/>
<name>A0ABT9XH00_9BACL</name>
<dbReference type="SUPFAM" id="SSF52540">
    <property type="entry name" value="P-loop containing nucleoside triphosphate hydrolases"/>
    <property type="match status" value="1"/>
</dbReference>
<dbReference type="Proteomes" id="UP001232973">
    <property type="component" value="Unassembled WGS sequence"/>
</dbReference>